<feature type="transmembrane region" description="Helical" evidence="1">
    <location>
        <begin position="60"/>
        <end position="79"/>
    </location>
</feature>
<name>A0A382U8P5_9ZZZZ</name>
<gene>
    <name evidence="2" type="ORF">METZ01_LOCUS382922</name>
</gene>
<dbReference type="EMBL" id="UINC01141999">
    <property type="protein sequence ID" value="SVD30068.1"/>
    <property type="molecule type" value="Genomic_DNA"/>
</dbReference>
<protein>
    <submittedName>
        <fullName evidence="2">Uncharacterized protein</fullName>
    </submittedName>
</protein>
<reference evidence="2" key="1">
    <citation type="submission" date="2018-05" db="EMBL/GenBank/DDBJ databases">
        <authorList>
            <person name="Lanie J.A."/>
            <person name="Ng W.-L."/>
            <person name="Kazmierczak K.M."/>
            <person name="Andrzejewski T.M."/>
            <person name="Davidsen T.M."/>
            <person name="Wayne K.J."/>
            <person name="Tettelin H."/>
            <person name="Glass J.I."/>
            <person name="Rusch D."/>
            <person name="Podicherti R."/>
            <person name="Tsui H.-C.T."/>
            <person name="Winkler M.E."/>
        </authorList>
    </citation>
    <scope>NUCLEOTIDE SEQUENCE</scope>
</reference>
<keyword evidence="1" id="KW-1133">Transmembrane helix</keyword>
<dbReference type="AlphaFoldDB" id="A0A382U8P5"/>
<keyword evidence="1" id="KW-0812">Transmembrane</keyword>
<proteinExistence type="predicted"/>
<organism evidence="2">
    <name type="scientific">marine metagenome</name>
    <dbReference type="NCBI Taxonomy" id="408172"/>
    <lineage>
        <taxon>unclassified sequences</taxon>
        <taxon>metagenomes</taxon>
        <taxon>ecological metagenomes</taxon>
    </lineage>
</organism>
<feature type="transmembrane region" description="Helical" evidence="1">
    <location>
        <begin position="112"/>
        <end position="135"/>
    </location>
</feature>
<feature type="non-terminal residue" evidence="2">
    <location>
        <position position="289"/>
    </location>
</feature>
<keyword evidence="1" id="KW-0472">Membrane</keyword>
<evidence type="ECO:0000313" key="2">
    <source>
        <dbReference type="EMBL" id="SVD30068.1"/>
    </source>
</evidence>
<sequence length="289" mass="30366">MKYNIYLDGETQGPFTRAELEAKNLAPDTPCAAEGETAWGTVGAVMDQPEPQPSQLEHTAVGALVGGVMMALWMGSLLITSVSAKVLMVIGCVGVLALGVLALVRIRKSKTSTGISLLAIGMALALMALVASLLVKVKLDGGKKSSSSSSDRAKKEGRTGDLLGIGKARRMASQTACFANQMTIRTGIQMWAVDKRKGDSSAPTMEDLLGYFNGGEMPKCPAGGEYDLATVGGYPSCSIHGSYIDEEENSHGANTQNASSEAKVMAEPGMEACPYCGNHFPVSNLRFHV</sequence>
<evidence type="ECO:0000256" key="1">
    <source>
        <dbReference type="SAM" id="Phobius"/>
    </source>
</evidence>
<feature type="transmembrane region" description="Helical" evidence="1">
    <location>
        <begin position="86"/>
        <end position="106"/>
    </location>
</feature>
<accession>A0A382U8P5</accession>